<sequence length="254" mass="27215">MHAVILAAGRGSRLGAHTDTRPKCLVDLHGRSLLQHQLAALGDAGVTGIAAVTGYQAEQIAAHVPTTFHAPRWQQTNMVVSLTAARPWLSTRPCLVAYGDIFYSASTAAALFHAPGENLAIAYDPGWLELWRARFADPLDDCETFRLDAGNSLLEIGRTPTDTGDVQGQYMGLLRFTPSSWAQVEEHLDGLGDGQRDALDMTSLLGALVARGVTVDCVARTGPWGEVDTPGDLEVYSATALAALNDYNVRDDNS</sequence>
<name>A0A2X0KAZ3_9ACTN</name>
<dbReference type="Pfam" id="PF12804">
    <property type="entry name" value="NTP_transf_3"/>
    <property type="match status" value="1"/>
</dbReference>
<reference evidence="4 5" key="1">
    <citation type="submission" date="2018-06" db="EMBL/GenBank/DDBJ databases">
        <title>Streptacidiphilus pinicola sp. nov., isolated from pine grove soil.</title>
        <authorList>
            <person name="Roh S.G."/>
            <person name="Park S."/>
            <person name="Kim M.-K."/>
            <person name="Yun B.-R."/>
            <person name="Park J."/>
            <person name="Kim M.J."/>
            <person name="Kim Y.S."/>
            <person name="Kim S.B."/>
        </authorList>
    </citation>
    <scope>NUCLEOTIDE SEQUENCE [LARGE SCALE GENOMIC DNA]</scope>
    <source>
        <strain evidence="4 5">MMS16-CNU450</strain>
    </source>
</reference>
<accession>A0A2X0KAZ3</accession>
<dbReference type="AlphaFoldDB" id="A0A2X0KAZ3"/>
<dbReference type="Proteomes" id="UP000248889">
    <property type="component" value="Unassembled WGS sequence"/>
</dbReference>
<keyword evidence="2 4" id="KW-0548">Nucleotidyltransferase</keyword>
<dbReference type="InterPro" id="IPR029044">
    <property type="entry name" value="Nucleotide-diphossugar_trans"/>
</dbReference>
<evidence type="ECO:0000256" key="1">
    <source>
        <dbReference type="ARBA" id="ARBA00022679"/>
    </source>
</evidence>
<comment type="caution">
    <text evidence="4">The sequence shown here is derived from an EMBL/GenBank/DDBJ whole genome shotgun (WGS) entry which is preliminary data.</text>
</comment>
<dbReference type="GO" id="GO:0016779">
    <property type="term" value="F:nucleotidyltransferase activity"/>
    <property type="evidence" value="ECO:0007669"/>
    <property type="project" value="UniProtKB-KW"/>
</dbReference>
<dbReference type="PANTHER" id="PTHR43584:SF8">
    <property type="entry name" value="N-ACETYLMURAMATE ALPHA-1-PHOSPHATE URIDYLYLTRANSFERASE"/>
    <property type="match status" value="1"/>
</dbReference>
<dbReference type="OrthoDB" id="3618661at2"/>
<evidence type="ECO:0000259" key="3">
    <source>
        <dbReference type="Pfam" id="PF12804"/>
    </source>
</evidence>
<keyword evidence="1 4" id="KW-0808">Transferase</keyword>
<organism evidence="4 5">
    <name type="scientific">Streptacidiphilus pinicola</name>
    <dbReference type="NCBI Taxonomy" id="2219663"/>
    <lineage>
        <taxon>Bacteria</taxon>
        <taxon>Bacillati</taxon>
        <taxon>Actinomycetota</taxon>
        <taxon>Actinomycetes</taxon>
        <taxon>Kitasatosporales</taxon>
        <taxon>Streptomycetaceae</taxon>
        <taxon>Streptacidiphilus</taxon>
    </lineage>
</organism>
<gene>
    <name evidence="4" type="ORF">DN069_06875</name>
</gene>
<dbReference type="RefSeq" id="WP_111499945.1">
    <property type="nucleotide sequence ID" value="NZ_QKYN01000028.1"/>
</dbReference>
<dbReference type="Gene3D" id="3.90.550.10">
    <property type="entry name" value="Spore Coat Polysaccharide Biosynthesis Protein SpsA, Chain A"/>
    <property type="match status" value="1"/>
</dbReference>
<dbReference type="InterPro" id="IPR050065">
    <property type="entry name" value="GlmU-like"/>
</dbReference>
<dbReference type="EMBL" id="QKYN01000028">
    <property type="protein sequence ID" value="RAG86345.1"/>
    <property type="molecule type" value="Genomic_DNA"/>
</dbReference>
<evidence type="ECO:0000256" key="2">
    <source>
        <dbReference type="ARBA" id="ARBA00022695"/>
    </source>
</evidence>
<dbReference type="SUPFAM" id="SSF53448">
    <property type="entry name" value="Nucleotide-diphospho-sugar transferases"/>
    <property type="match status" value="1"/>
</dbReference>
<protein>
    <submittedName>
        <fullName evidence="4">Phosphocholine cytidylyltransferase family protein</fullName>
    </submittedName>
</protein>
<feature type="domain" description="MobA-like NTP transferase" evidence="3">
    <location>
        <begin position="3"/>
        <end position="142"/>
    </location>
</feature>
<proteinExistence type="predicted"/>
<evidence type="ECO:0000313" key="5">
    <source>
        <dbReference type="Proteomes" id="UP000248889"/>
    </source>
</evidence>
<keyword evidence="5" id="KW-1185">Reference proteome</keyword>
<evidence type="ECO:0000313" key="4">
    <source>
        <dbReference type="EMBL" id="RAG86345.1"/>
    </source>
</evidence>
<dbReference type="PANTHER" id="PTHR43584">
    <property type="entry name" value="NUCLEOTIDYL TRANSFERASE"/>
    <property type="match status" value="1"/>
</dbReference>
<dbReference type="InterPro" id="IPR025877">
    <property type="entry name" value="MobA-like_NTP_Trfase"/>
</dbReference>
<dbReference type="CDD" id="cd02523">
    <property type="entry name" value="PC_cytidylyltransferase"/>
    <property type="match status" value="1"/>
</dbReference>